<evidence type="ECO:0000256" key="1">
    <source>
        <dbReference type="ARBA" id="ARBA00004236"/>
    </source>
</evidence>
<keyword evidence="3" id="KW-1003">Cell membrane</keyword>
<feature type="domain" description="Bacterial sugar transferase" evidence="10">
    <location>
        <begin position="19"/>
        <end position="212"/>
    </location>
</feature>
<dbReference type="PANTHER" id="PTHR30576">
    <property type="entry name" value="COLANIC BIOSYNTHESIS UDP-GLUCOSE LIPID CARRIER TRANSFERASE"/>
    <property type="match status" value="1"/>
</dbReference>
<feature type="transmembrane region" description="Helical" evidence="9">
    <location>
        <begin position="24"/>
        <end position="48"/>
    </location>
</feature>
<dbReference type="GO" id="GO:0005886">
    <property type="term" value="C:plasma membrane"/>
    <property type="evidence" value="ECO:0007669"/>
    <property type="project" value="UniProtKB-SubCell"/>
</dbReference>
<comment type="similarity">
    <text evidence="2">Belongs to the bacterial sugar transferase family.</text>
</comment>
<keyword evidence="4" id="KW-0808">Transferase</keyword>
<keyword evidence="6 9" id="KW-1133">Transmembrane helix</keyword>
<evidence type="ECO:0000256" key="2">
    <source>
        <dbReference type="ARBA" id="ARBA00006464"/>
    </source>
</evidence>
<comment type="subcellular location">
    <subcellularLocation>
        <location evidence="1">Cell membrane</location>
    </subcellularLocation>
</comment>
<organism evidence="11 12">
    <name type="scientific">Roseovarius nubinhibens</name>
    <dbReference type="NCBI Taxonomy" id="314263"/>
    <lineage>
        <taxon>Bacteria</taxon>
        <taxon>Pseudomonadati</taxon>
        <taxon>Pseudomonadota</taxon>
        <taxon>Alphaproteobacteria</taxon>
        <taxon>Rhodobacterales</taxon>
        <taxon>Roseobacteraceae</taxon>
        <taxon>Roseovarius</taxon>
    </lineage>
</organism>
<dbReference type="GO" id="GO:0016780">
    <property type="term" value="F:phosphotransferase activity, for other substituted phosphate groups"/>
    <property type="evidence" value="ECO:0007669"/>
    <property type="project" value="TreeGrafter"/>
</dbReference>
<evidence type="ECO:0000259" key="10">
    <source>
        <dbReference type="Pfam" id="PF02397"/>
    </source>
</evidence>
<dbReference type="InterPro" id="IPR003362">
    <property type="entry name" value="Bact_transf"/>
</dbReference>
<keyword evidence="5 9" id="KW-0812">Transmembrane</keyword>
<comment type="caution">
    <text evidence="11">The sequence shown here is derived from an EMBL/GenBank/DDBJ whole genome shotgun (WGS) entry which is preliminary data.</text>
</comment>
<accession>A0A348WF94</accession>
<evidence type="ECO:0000313" key="12">
    <source>
        <dbReference type="Proteomes" id="UP000264719"/>
    </source>
</evidence>
<evidence type="ECO:0000256" key="8">
    <source>
        <dbReference type="ARBA" id="ARBA00023169"/>
    </source>
</evidence>
<dbReference type="PANTHER" id="PTHR30576:SF4">
    <property type="entry name" value="UNDECAPRENYL-PHOSPHATE GALACTOSE PHOSPHOTRANSFERASE"/>
    <property type="match status" value="1"/>
</dbReference>
<name>A0A348WF94_9RHOB</name>
<proteinExistence type="inferred from homology"/>
<sequence length="217" mass="24708">MYVALGHVWIVRWRAVDGKRAVDLGLTLLALPLLCPLIAVLALAVWAADGRAPFHWQWRVGRGGRMFRLWKLRSMVPGAEERLGHVLAGDPALAAEWRRQGKLRRDPRVTRLGGVLRRYALDELPQFFNVLCGEMSLVGPRPVTGPEFEARYRDADGTAYARLRPGLTGLWQVYGRGRCSYADRVALDRYYAQMRDMRLDLVILWRTVAVVLRGEGW</sequence>
<evidence type="ECO:0000256" key="9">
    <source>
        <dbReference type="SAM" id="Phobius"/>
    </source>
</evidence>
<evidence type="ECO:0000256" key="5">
    <source>
        <dbReference type="ARBA" id="ARBA00022692"/>
    </source>
</evidence>
<protein>
    <recommendedName>
        <fullName evidence="10">Bacterial sugar transferase domain-containing protein</fullName>
    </recommendedName>
</protein>
<evidence type="ECO:0000256" key="6">
    <source>
        <dbReference type="ARBA" id="ARBA00022989"/>
    </source>
</evidence>
<evidence type="ECO:0000313" key="11">
    <source>
        <dbReference type="EMBL" id="HAR53206.1"/>
    </source>
</evidence>
<reference evidence="11 12" key="1">
    <citation type="journal article" date="2018" name="Nat. Biotechnol.">
        <title>A standardized bacterial taxonomy based on genome phylogeny substantially revises the tree of life.</title>
        <authorList>
            <person name="Parks D.H."/>
            <person name="Chuvochina M."/>
            <person name="Waite D.W."/>
            <person name="Rinke C."/>
            <person name="Skarshewski A."/>
            <person name="Chaumeil P.A."/>
            <person name="Hugenholtz P."/>
        </authorList>
    </citation>
    <scope>NUCLEOTIDE SEQUENCE [LARGE SCALE GENOMIC DNA]</scope>
    <source>
        <strain evidence="11">UBA9169</strain>
    </source>
</reference>
<evidence type="ECO:0000256" key="3">
    <source>
        <dbReference type="ARBA" id="ARBA00022475"/>
    </source>
</evidence>
<dbReference type="Proteomes" id="UP000264719">
    <property type="component" value="Unassembled WGS sequence"/>
</dbReference>
<dbReference type="Pfam" id="PF02397">
    <property type="entry name" value="Bac_transf"/>
    <property type="match status" value="1"/>
</dbReference>
<evidence type="ECO:0000256" key="4">
    <source>
        <dbReference type="ARBA" id="ARBA00022679"/>
    </source>
</evidence>
<keyword evidence="7 9" id="KW-0472">Membrane</keyword>
<dbReference type="GO" id="GO:0000271">
    <property type="term" value="P:polysaccharide biosynthetic process"/>
    <property type="evidence" value="ECO:0007669"/>
    <property type="project" value="UniProtKB-KW"/>
</dbReference>
<dbReference type="RefSeq" id="WP_339851297.1">
    <property type="nucleotide sequence ID" value="NZ_CAXAXR010000001.1"/>
</dbReference>
<keyword evidence="8" id="KW-0270">Exopolysaccharide synthesis</keyword>
<evidence type="ECO:0000256" key="7">
    <source>
        <dbReference type="ARBA" id="ARBA00023136"/>
    </source>
</evidence>
<dbReference type="AlphaFoldDB" id="A0A348WF94"/>
<dbReference type="EMBL" id="DMVW01000142">
    <property type="protein sequence ID" value="HAR53206.1"/>
    <property type="molecule type" value="Genomic_DNA"/>
</dbReference>
<gene>
    <name evidence="11" type="ORF">DCS45_15220</name>
</gene>